<protein>
    <submittedName>
        <fullName evidence="2">Uncharacterized protein</fullName>
    </submittedName>
</protein>
<evidence type="ECO:0000256" key="1">
    <source>
        <dbReference type="SAM" id="SignalP"/>
    </source>
</evidence>
<dbReference type="eggNOG" id="COG0419">
    <property type="taxonomic scope" value="Bacteria"/>
</dbReference>
<dbReference type="RefSeq" id="WP_045467311.1">
    <property type="nucleotide sequence ID" value="NZ_BBLT01000009.1"/>
</dbReference>
<proteinExistence type="predicted"/>
<feature type="signal peptide" evidence="1">
    <location>
        <begin position="1"/>
        <end position="18"/>
    </location>
</feature>
<keyword evidence="3" id="KW-1185">Reference proteome</keyword>
<dbReference type="STRING" id="153721.MYP_4061"/>
<sequence>MKTILSILLLLTTGIVVAQDSYSNAGIIHAAIIEEGRIINQMNQALPTDMPIGLSKSMGGQDYLVGIDSIVLNSEGPSYISASSMVEVPATGDFLAFSGSKINITPNGIKGASVARLNLAVDIPIRISNKLKLTLKGSERKTYVEFDCNGFTGMGVQGTFEFCRDFLIPVNPDGNIAPEPARVRADFETQMSDFSNILAKVSISPFQVPELAGFDFYVQDAWVDQSDVANPLGLIFPKDYTNPDITGNTNLWRGFYLKQLSVKLPKQFETGKANQRKELLVSNAMIDPTGFSGWISGRNVIPINEGSVGDWPFCVDEISVQLTCNKLTGAGFKGSLVVPISKRDQRLDYTAVIQSGNNYLISVKNRDSLEVPMWGALMKLYPSSSVTLAYQNEKFIPTAVLHGEVTVSPDAGGGNKSKFKGIIFENLTLTSVKPYFVNGVFSIVSENSDMSGFSITLKEIGLVRRETESMIGLHFGLDVHMMKEDEGGFSGRGALTVFGKYPEGGSIKDGFKFDHVELNRLVLDVSSEAYTIHGELDIYKKDEVYGNGFRGFVDATFQPGIAVRATAQFGNVKGMRYWYVDALVMLPSGIPCGPGFGLYGFGGGLYHHMRRADMNNPKLDKAPVASNSELTVTGQAKAQVVDLQPPPSGTKYVPDEKTFLGLKATVVAGTFPSAQAFNLDATFEIAFTDKCGVRYIAFDGKGYFMTELTQRSNPPIMANVGISMDFENQVLHGNFDVYVNVNNTIRGIHPNNLAGGAVMHFEKGSWYINIGTPDTRLGLNFMGMFTATSYFMVGTNIPGMPPPPENVSGILGGADLNFMRDENALGKGNGFCFGASFDANTGKKQFLIFYGQFGAGAGFDIMLKNYGKNVQCVNSGKLGINGWYASGQSYAYLQGELGIHVDLLFTKGDYKILDIGAAAVLQAKLPNPTFLKGTVGGYYNILGGMVKGNCKYELTIGEQCQMTGGGSVVEGIKVISELSPKTGDGNINVFNNPQAAFNLVIDKSFDMEDMDGKVKTFRAIVKEFKVYKGTSEVAGTVEWNEANDVASFKPFDILPGKASLKTSVKAGFEEKINGVWQPVLVNGKAIEEVMEAAFTTGDAPDNIPLSNVKYSYPAISQYNFLKAEYGQGYVQLLKGQDELFEPDPKWNKKVRFVKSGESTGITADIQYNTDANTVLFNIPQTLENGKIYSLQLVNLPVSQAMKIDANVKSNDKALSADVDGAMASITSKSIEGTREVLEEKVFYQSNLKTSKYNTFSEKMKTLSISEPWTYPIYNYRGLDEMGVNISGDETFDKYEISGNASISKMIDGNAGTNNSWYSKDIYPLIYEQYPLNGTGFITWRNTEDLGIPPLKAIEIRQSSADKILTENEINSGFAEGTPAYAQIIYNLPFYMYKDYAELQQKAAMLMTQNISDKKIHNLVYSPFPSLSQGKYDVILNYTLPGLKKVSSSYKLQFRYY</sequence>
<feature type="chain" id="PRO_5001945149" evidence="1">
    <location>
        <begin position="19"/>
        <end position="1456"/>
    </location>
</feature>
<gene>
    <name evidence="2" type="ORF">MYP_4061</name>
</gene>
<comment type="caution">
    <text evidence="2">The sequence shown here is derived from an EMBL/GenBank/DDBJ whole genome shotgun (WGS) entry which is preliminary data.</text>
</comment>
<dbReference type="Proteomes" id="UP000030185">
    <property type="component" value="Unassembled WGS sequence"/>
</dbReference>
<dbReference type="EMBL" id="BBLT01000009">
    <property type="protein sequence ID" value="GAL86831.1"/>
    <property type="molecule type" value="Genomic_DNA"/>
</dbReference>
<keyword evidence="1" id="KW-0732">Signal</keyword>
<name>A0A098LIL6_9BACT</name>
<dbReference type="OrthoDB" id="1521695at2"/>
<accession>A0A098LIL6</accession>
<organism evidence="2 3">
    <name type="scientific">Sporocytophaga myxococcoides</name>
    <dbReference type="NCBI Taxonomy" id="153721"/>
    <lineage>
        <taxon>Bacteria</taxon>
        <taxon>Pseudomonadati</taxon>
        <taxon>Bacteroidota</taxon>
        <taxon>Cytophagia</taxon>
        <taxon>Cytophagales</taxon>
        <taxon>Cytophagaceae</taxon>
        <taxon>Sporocytophaga</taxon>
    </lineage>
</organism>
<reference evidence="2 3" key="1">
    <citation type="submission" date="2014-09" db="EMBL/GenBank/DDBJ databases">
        <title>Sporocytophaga myxococcoides PG-01 genome sequencing.</title>
        <authorList>
            <person name="Liu L."/>
            <person name="Gao P.J."/>
            <person name="Chen G.J."/>
            <person name="Wang L.S."/>
        </authorList>
    </citation>
    <scope>NUCLEOTIDE SEQUENCE [LARGE SCALE GENOMIC DNA]</scope>
    <source>
        <strain evidence="2 3">PG-01</strain>
    </source>
</reference>
<evidence type="ECO:0000313" key="3">
    <source>
        <dbReference type="Proteomes" id="UP000030185"/>
    </source>
</evidence>
<evidence type="ECO:0000313" key="2">
    <source>
        <dbReference type="EMBL" id="GAL86831.1"/>
    </source>
</evidence>